<dbReference type="AlphaFoldDB" id="A0A345HAV9"/>
<sequence length="126" mass="14742">MDLIEGNKLKVFISYTVRDGEIDSHFLTKLNHQISEISTVYIDLIHNNSVNKQNRVVNELKKSDFIFLIRTEQTNNSKWVNKELSLARELNIPIVEFKHKELIKVGFQPIIKAIKHLNIKNNQRCS</sequence>
<evidence type="ECO:0000313" key="1">
    <source>
        <dbReference type="EMBL" id="AXG73719.1"/>
    </source>
</evidence>
<dbReference type="KEGG" id="fat:DVK85_05520"/>
<organism evidence="1 2">
    <name type="scientific">Flavobacterium arcticum</name>
    <dbReference type="NCBI Taxonomy" id="1784713"/>
    <lineage>
        <taxon>Bacteria</taxon>
        <taxon>Pseudomonadati</taxon>
        <taxon>Bacteroidota</taxon>
        <taxon>Flavobacteriia</taxon>
        <taxon>Flavobacteriales</taxon>
        <taxon>Flavobacteriaceae</taxon>
        <taxon>Flavobacterium</taxon>
    </lineage>
</organism>
<dbReference type="SUPFAM" id="SSF52200">
    <property type="entry name" value="Toll/Interleukin receptor TIR domain"/>
    <property type="match status" value="1"/>
</dbReference>
<dbReference type="InterPro" id="IPR035897">
    <property type="entry name" value="Toll_tir_struct_dom_sf"/>
</dbReference>
<name>A0A345HAV9_9FLAO</name>
<keyword evidence="2" id="KW-1185">Reference proteome</keyword>
<dbReference type="OrthoDB" id="9810385at2"/>
<dbReference type="Proteomes" id="UP000253951">
    <property type="component" value="Chromosome"/>
</dbReference>
<gene>
    <name evidence="1" type="ORF">DVK85_05520</name>
</gene>
<dbReference type="Gene3D" id="3.40.50.10140">
    <property type="entry name" value="Toll/interleukin-1 receptor homology (TIR) domain"/>
    <property type="match status" value="1"/>
</dbReference>
<reference evidence="1 2" key="1">
    <citation type="submission" date="2018-07" db="EMBL/GenBank/DDBJ databases">
        <title>Complete genome sequence of Flavobacterium arcticum type strain SM1502T.</title>
        <authorList>
            <person name="Li Y."/>
            <person name="Li D.-D."/>
        </authorList>
    </citation>
    <scope>NUCLEOTIDE SEQUENCE [LARGE SCALE GENOMIC DNA]</scope>
    <source>
        <strain evidence="1 2">SM1502</strain>
    </source>
</reference>
<proteinExistence type="predicted"/>
<accession>A0A345HAV9</accession>
<dbReference type="EMBL" id="CP031188">
    <property type="protein sequence ID" value="AXG73719.1"/>
    <property type="molecule type" value="Genomic_DNA"/>
</dbReference>
<protein>
    <submittedName>
        <fullName evidence="1">TIR domain-containing protein</fullName>
    </submittedName>
</protein>
<evidence type="ECO:0000313" key="2">
    <source>
        <dbReference type="Proteomes" id="UP000253951"/>
    </source>
</evidence>